<dbReference type="InterPro" id="IPR020476">
    <property type="entry name" value="Nudix_hydrolase"/>
</dbReference>
<feature type="domain" description="Nudix hydrolase" evidence="4">
    <location>
        <begin position="1"/>
        <end position="127"/>
    </location>
</feature>
<evidence type="ECO:0000313" key="5">
    <source>
        <dbReference type="EMBL" id="GGI16207.1"/>
    </source>
</evidence>
<dbReference type="PRINTS" id="PR00502">
    <property type="entry name" value="NUDIXFAMILY"/>
</dbReference>
<dbReference type="Pfam" id="PF00293">
    <property type="entry name" value="NUDIX"/>
    <property type="match status" value="1"/>
</dbReference>
<accession>A0A8J3F0D3</accession>
<dbReference type="Proteomes" id="UP000626244">
    <property type="component" value="Unassembled WGS sequence"/>
</dbReference>
<reference evidence="6" key="1">
    <citation type="journal article" date="2019" name="Int. J. Syst. Evol. Microbiol.">
        <title>The Global Catalogue of Microorganisms (GCM) 10K type strain sequencing project: providing services to taxonomists for standard genome sequencing and annotation.</title>
        <authorList>
            <consortium name="The Broad Institute Genomics Platform"/>
            <consortium name="The Broad Institute Genome Sequencing Center for Infectious Disease"/>
            <person name="Wu L."/>
            <person name="Ma J."/>
        </authorList>
    </citation>
    <scope>NUCLEOTIDE SEQUENCE [LARGE SCALE GENOMIC DNA]</scope>
    <source>
        <strain evidence="6">CGMCC 1.14993</strain>
    </source>
</reference>
<comment type="cofactor">
    <cofactor evidence="1">
        <name>Mg(2+)</name>
        <dbReference type="ChEBI" id="CHEBI:18420"/>
    </cofactor>
</comment>
<evidence type="ECO:0000256" key="1">
    <source>
        <dbReference type="ARBA" id="ARBA00001946"/>
    </source>
</evidence>
<dbReference type="PANTHER" id="PTHR43222:SF10">
    <property type="entry name" value="MUTATOR MUTT PROTEIN (7,8-DIHYDRO-8-OXOGUANINE-TRIPHOSPHATASE)"/>
    <property type="match status" value="1"/>
</dbReference>
<keyword evidence="3" id="KW-0460">Magnesium</keyword>
<protein>
    <submittedName>
        <fullName evidence="5">7,8-dihydro-8-oxoguanine triphosphatase</fullName>
    </submittedName>
</protein>
<dbReference type="PANTHER" id="PTHR43222">
    <property type="entry name" value="NUDIX HYDROLASE 23"/>
    <property type="match status" value="1"/>
</dbReference>
<dbReference type="OrthoDB" id="9800186at2"/>
<dbReference type="InterPro" id="IPR015797">
    <property type="entry name" value="NUDIX_hydrolase-like_dom_sf"/>
</dbReference>
<comment type="caution">
    <text evidence="5">The sequence shown here is derived from an EMBL/GenBank/DDBJ whole genome shotgun (WGS) entry which is preliminary data.</text>
</comment>
<evidence type="ECO:0000313" key="6">
    <source>
        <dbReference type="Proteomes" id="UP000626244"/>
    </source>
</evidence>
<dbReference type="Gene3D" id="3.90.79.10">
    <property type="entry name" value="Nucleoside Triphosphate Pyrophosphohydrolase"/>
    <property type="match status" value="1"/>
</dbReference>
<organism evidence="5 6">
    <name type="scientific">Gottfriedia solisilvae</name>
    <dbReference type="NCBI Taxonomy" id="1516104"/>
    <lineage>
        <taxon>Bacteria</taxon>
        <taxon>Bacillati</taxon>
        <taxon>Bacillota</taxon>
        <taxon>Bacilli</taxon>
        <taxon>Bacillales</taxon>
        <taxon>Bacillaceae</taxon>
        <taxon>Gottfriedia</taxon>
    </lineage>
</organism>
<evidence type="ECO:0000259" key="4">
    <source>
        <dbReference type="PROSITE" id="PS51462"/>
    </source>
</evidence>
<gene>
    <name evidence="5" type="primary">mutT</name>
    <name evidence="5" type="ORF">GCM10007380_31810</name>
</gene>
<sequence>MQRVTHCVLLKENNILLLQKPRRNWWVAPGGKMEPGENIREAVVREYREETGVYLKNPKLKGVFTIIIEENAKVVNEWMMFSFLATEFDGENQDECEEGILRWHSIDDVKNLQMAEGDFHIIDYLLKGTEILHGTFVYTPDFELLRYRLNPS</sequence>
<evidence type="ECO:0000256" key="3">
    <source>
        <dbReference type="ARBA" id="ARBA00022842"/>
    </source>
</evidence>
<dbReference type="GO" id="GO:0016787">
    <property type="term" value="F:hydrolase activity"/>
    <property type="evidence" value="ECO:0007669"/>
    <property type="project" value="UniProtKB-KW"/>
</dbReference>
<dbReference type="CDD" id="cd18886">
    <property type="entry name" value="NUDIX_MutT_Nudt1"/>
    <property type="match status" value="1"/>
</dbReference>
<proteinExistence type="predicted"/>
<keyword evidence="2" id="KW-0378">Hydrolase</keyword>
<evidence type="ECO:0000256" key="2">
    <source>
        <dbReference type="ARBA" id="ARBA00022801"/>
    </source>
</evidence>
<dbReference type="PROSITE" id="PS51462">
    <property type="entry name" value="NUDIX"/>
    <property type="match status" value="1"/>
</dbReference>
<dbReference type="InterPro" id="IPR000086">
    <property type="entry name" value="NUDIX_hydrolase_dom"/>
</dbReference>
<dbReference type="RefSeq" id="WP_088000804.1">
    <property type="nucleotide sequence ID" value="NZ_BMHB01000002.1"/>
</dbReference>
<dbReference type="SUPFAM" id="SSF55811">
    <property type="entry name" value="Nudix"/>
    <property type="match status" value="1"/>
</dbReference>
<keyword evidence="6" id="KW-1185">Reference proteome</keyword>
<dbReference type="EMBL" id="BMHB01000002">
    <property type="protein sequence ID" value="GGI16207.1"/>
    <property type="molecule type" value="Genomic_DNA"/>
</dbReference>
<name>A0A8J3F0D3_9BACI</name>
<dbReference type="AlphaFoldDB" id="A0A8J3F0D3"/>